<proteinExistence type="predicted"/>
<evidence type="ECO:0000313" key="2">
    <source>
        <dbReference type="Proteomes" id="UP000177434"/>
    </source>
</evidence>
<sequence length="124" mass="13648">MTNRERVVVLTIFVSVLGISFVSALRPVINSYIYNPTNLVSSYSVNNSVIRVDSIHFESKVEEDSKIVNMLSEVLGIEKDDIQLALDGGSKPSEFLASSGILLSDISEEYSFDIVGDGLVKFRV</sequence>
<reference evidence="1 2" key="1">
    <citation type="journal article" date="2016" name="Nat. Commun.">
        <title>Thousands of microbial genomes shed light on interconnected biogeochemical processes in an aquifer system.</title>
        <authorList>
            <person name="Anantharaman K."/>
            <person name="Brown C.T."/>
            <person name="Hug L.A."/>
            <person name="Sharon I."/>
            <person name="Castelle C.J."/>
            <person name="Probst A.J."/>
            <person name="Thomas B.C."/>
            <person name="Singh A."/>
            <person name="Wilkins M.J."/>
            <person name="Karaoz U."/>
            <person name="Brodie E.L."/>
            <person name="Williams K.H."/>
            <person name="Hubbard S.S."/>
            <person name="Banfield J.F."/>
        </authorList>
    </citation>
    <scope>NUCLEOTIDE SEQUENCE [LARGE SCALE GENOMIC DNA]</scope>
</reference>
<evidence type="ECO:0000313" key="1">
    <source>
        <dbReference type="EMBL" id="OGC44208.1"/>
    </source>
</evidence>
<dbReference type="EMBL" id="MEUN01000085">
    <property type="protein sequence ID" value="OGC44208.1"/>
    <property type="molecule type" value="Genomic_DNA"/>
</dbReference>
<name>A0A1F4UGW6_9BACT</name>
<dbReference type="AlphaFoldDB" id="A0A1F4UGW6"/>
<dbReference type="Proteomes" id="UP000177434">
    <property type="component" value="Unassembled WGS sequence"/>
</dbReference>
<comment type="caution">
    <text evidence="1">The sequence shown here is derived from an EMBL/GenBank/DDBJ whole genome shotgun (WGS) entry which is preliminary data.</text>
</comment>
<accession>A0A1F4UGW6</accession>
<gene>
    <name evidence="1" type="ORF">A2400_02295</name>
</gene>
<protein>
    <submittedName>
        <fullName evidence="1">Uncharacterized protein</fullName>
    </submittedName>
</protein>
<organism evidence="1 2">
    <name type="scientific">candidate division WS6 bacterium RIFOXYB1_FULL_33_14</name>
    <dbReference type="NCBI Taxonomy" id="1817896"/>
    <lineage>
        <taxon>Bacteria</taxon>
        <taxon>Candidatus Dojkabacteria</taxon>
    </lineage>
</organism>